<dbReference type="InterPro" id="IPR029402">
    <property type="entry name" value="TGT_C2"/>
</dbReference>
<dbReference type="Pfam" id="PF01472">
    <property type="entry name" value="PUA"/>
    <property type="match status" value="1"/>
</dbReference>
<accession>A0A2A2HCJ5</accession>
<evidence type="ECO:0000256" key="1">
    <source>
        <dbReference type="ARBA" id="ARBA00008906"/>
    </source>
</evidence>
<protein>
    <submittedName>
        <fullName evidence="5">PUA domain protein</fullName>
    </submittedName>
    <submittedName>
        <fullName evidence="4">Pseudouridine synthase</fullName>
    </submittedName>
</protein>
<dbReference type="GO" id="GO:0003723">
    <property type="term" value="F:RNA binding"/>
    <property type="evidence" value="ECO:0007669"/>
    <property type="project" value="InterPro"/>
</dbReference>
<evidence type="ECO:0000313" key="5">
    <source>
        <dbReference type="EMBL" id="PWL07582.1"/>
    </source>
</evidence>
<evidence type="ECO:0000313" key="4">
    <source>
        <dbReference type="EMBL" id="PAV07068.1"/>
    </source>
</evidence>
<dbReference type="SUPFAM" id="SSF52141">
    <property type="entry name" value="Uracil-DNA glycosylase-like"/>
    <property type="match status" value="1"/>
</dbReference>
<dbReference type="InterPro" id="IPR002478">
    <property type="entry name" value="PUA"/>
</dbReference>
<dbReference type="InterPro" id="IPR036974">
    <property type="entry name" value="PUA_sf"/>
</dbReference>
<dbReference type="InterPro" id="IPR015947">
    <property type="entry name" value="PUA-like_sf"/>
</dbReference>
<evidence type="ECO:0000256" key="2">
    <source>
        <dbReference type="ARBA" id="ARBA00022694"/>
    </source>
</evidence>
<comment type="similarity">
    <text evidence="1">Belongs to the archaeosine synthase type 1 family.</text>
</comment>
<reference evidence="5 7" key="1">
    <citation type="submission" date="2016-04" db="EMBL/GenBank/DDBJ databases">
        <title>Genome sequence of Methanosphaera cuniculi DSM 4103.</title>
        <authorList>
            <person name="Poehlein A."/>
            <person name="Seedorf H."/>
            <person name="Daniel R."/>
        </authorList>
    </citation>
    <scope>NUCLEOTIDE SEQUENCE [LARGE SCALE GENOMIC DNA]</scope>
    <source>
        <strain evidence="5 7">DSM 4103</strain>
    </source>
</reference>
<dbReference type="GO" id="GO:0008033">
    <property type="term" value="P:tRNA processing"/>
    <property type="evidence" value="ECO:0007669"/>
    <property type="project" value="UniProtKB-KW"/>
</dbReference>
<organism evidence="4 6">
    <name type="scientific">Methanosphaera cuniculi</name>
    <dbReference type="NCBI Taxonomy" id="1077256"/>
    <lineage>
        <taxon>Archaea</taxon>
        <taxon>Methanobacteriati</taxon>
        <taxon>Methanobacteriota</taxon>
        <taxon>Methanomada group</taxon>
        <taxon>Methanobacteria</taxon>
        <taxon>Methanobacteriales</taxon>
        <taxon>Methanobacteriaceae</taxon>
        <taxon>Methanosphaera</taxon>
    </lineage>
</organism>
<dbReference type="SUPFAM" id="SSF88697">
    <property type="entry name" value="PUA domain-like"/>
    <property type="match status" value="1"/>
</dbReference>
<dbReference type="RefSeq" id="WP_095608991.1">
    <property type="nucleotide sequence ID" value="NZ_CAUHCB010000007.1"/>
</dbReference>
<dbReference type="Gene3D" id="3.40.50.10630">
    <property type="entry name" value="Uracil-DNA glycosylase-like"/>
    <property type="match status" value="1"/>
</dbReference>
<dbReference type="Proteomes" id="UP000246004">
    <property type="component" value="Unassembled WGS sequence"/>
</dbReference>
<dbReference type="Gene3D" id="3.10.450.90">
    <property type="entry name" value="ArcTGT, C2 domain"/>
    <property type="match status" value="1"/>
</dbReference>
<dbReference type="Pfam" id="PF17884">
    <property type="entry name" value="DUF5591"/>
    <property type="match status" value="1"/>
</dbReference>
<dbReference type="AlphaFoldDB" id="A0A2A2HCJ5"/>
<dbReference type="EMBL" id="LWMS01000047">
    <property type="protein sequence ID" value="PWL07582.1"/>
    <property type="molecule type" value="Genomic_DNA"/>
</dbReference>
<comment type="caution">
    <text evidence="4">The sequence shown here is derived from an EMBL/GenBank/DDBJ whole genome shotgun (WGS) entry which is preliminary data.</text>
</comment>
<dbReference type="InterPro" id="IPR004521">
    <property type="entry name" value="Uncharacterised_CHP00451"/>
</dbReference>
<dbReference type="Gene3D" id="2.30.130.10">
    <property type="entry name" value="PUA domain"/>
    <property type="match status" value="1"/>
</dbReference>
<feature type="domain" description="PUA" evidence="3">
    <location>
        <begin position="238"/>
        <end position="306"/>
    </location>
</feature>
<dbReference type="Pfam" id="PF14810">
    <property type="entry name" value="TGT_C2"/>
    <property type="match status" value="1"/>
</dbReference>
<dbReference type="OrthoDB" id="115061at2157"/>
<proteinExistence type="inferred from homology"/>
<evidence type="ECO:0000259" key="3">
    <source>
        <dbReference type="SMART" id="SM00359"/>
    </source>
</evidence>
<dbReference type="InterPro" id="IPR040777">
    <property type="entry name" value="DUF5591"/>
</dbReference>
<dbReference type="Proteomes" id="UP000217528">
    <property type="component" value="Unassembled WGS sequence"/>
</dbReference>
<evidence type="ECO:0000313" key="7">
    <source>
        <dbReference type="Proteomes" id="UP000246004"/>
    </source>
</evidence>
<dbReference type="InterPro" id="IPR036895">
    <property type="entry name" value="Uracil-DNA_glycosylase-like_sf"/>
</dbReference>
<dbReference type="SMART" id="SM00359">
    <property type="entry name" value="PUA"/>
    <property type="match status" value="1"/>
</dbReference>
<keyword evidence="6" id="KW-1185">Reference proteome</keyword>
<evidence type="ECO:0000313" key="6">
    <source>
        <dbReference type="Proteomes" id="UP000217528"/>
    </source>
</evidence>
<dbReference type="CDD" id="cd21149">
    <property type="entry name" value="PUA_archaeosine_TGT"/>
    <property type="match status" value="1"/>
</dbReference>
<reference evidence="4 6" key="2">
    <citation type="journal article" date="2017" name="BMC Genomics">
        <title>Genomic analysis of methanogenic archaea reveals a shift towards energy conservation.</title>
        <authorList>
            <person name="Gilmore S.P."/>
            <person name="Henske J.K."/>
            <person name="Sexton J.A."/>
            <person name="Solomon K.V."/>
            <person name="Seppala S."/>
            <person name="Yoo J.I."/>
            <person name="Huyett L.M."/>
            <person name="Pressman A."/>
            <person name="Cogan J.Z."/>
            <person name="Kivenson V."/>
            <person name="Peng X."/>
            <person name="Tan Y."/>
            <person name="Valentine D.L."/>
            <person name="O'Malley M.A."/>
        </authorList>
    </citation>
    <scope>NUCLEOTIDE SEQUENCE [LARGE SCALE GENOMIC DNA]</scope>
    <source>
        <strain evidence="4 6">1R-7</strain>
    </source>
</reference>
<gene>
    <name evidence="4" type="ORF">ASJ82_02230</name>
    <name evidence="5" type="ORF">MSCUN_15590</name>
</gene>
<dbReference type="NCBIfam" id="TIGR00451">
    <property type="entry name" value="unchar_dom_2"/>
    <property type="match status" value="1"/>
</dbReference>
<dbReference type="PROSITE" id="PS50890">
    <property type="entry name" value="PUA"/>
    <property type="match status" value="1"/>
</dbReference>
<sequence>MKNAKIPCISELSLHRPEVVRWQERMQLLEPYSDTIVVLPCSMKKPYSQSKSHTLFKKYTKGLQEVILTSPFGICPREMEKTYPIQSYDASTTGDWSDEEIKMTGECIKNYAKDHKVIAHVTGGYRQACEEYLDNVVYTCDDGSTRSRESLDNLKAEVKKADKVAHNKHKIHDLRSIARYQFNTKKADALITDDTQTRGRFNTQIIQDKQQVATLHFETGLYTLNLKGGEVLKDNHINRVFINFDLQSNTLFTPGIDAADKEIIPNDEVVIIRDEKVVGVGKAMMSGEELVEATKGIGVKIRHQIK</sequence>
<dbReference type="EMBL" id="LMVN01000023">
    <property type="protein sequence ID" value="PAV07068.1"/>
    <property type="molecule type" value="Genomic_DNA"/>
</dbReference>
<keyword evidence="2" id="KW-0819">tRNA processing</keyword>
<name>A0A2A2HCJ5_9EURY</name>
<dbReference type="InterPro" id="IPR038250">
    <property type="entry name" value="TGT_C2_sf"/>
</dbReference>